<organism evidence="3 4">
    <name type="scientific">Cercospora zeae-maydis SCOH1-5</name>
    <dbReference type="NCBI Taxonomy" id="717836"/>
    <lineage>
        <taxon>Eukaryota</taxon>
        <taxon>Fungi</taxon>
        <taxon>Dikarya</taxon>
        <taxon>Ascomycota</taxon>
        <taxon>Pezizomycotina</taxon>
        <taxon>Dothideomycetes</taxon>
        <taxon>Dothideomycetidae</taxon>
        <taxon>Mycosphaerellales</taxon>
        <taxon>Mycosphaerellaceae</taxon>
        <taxon>Cercospora</taxon>
    </lineage>
</organism>
<evidence type="ECO:0008006" key="5">
    <source>
        <dbReference type="Google" id="ProtNLM"/>
    </source>
</evidence>
<evidence type="ECO:0000256" key="2">
    <source>
        <dbReference type="SAM" id="MobiDB-lite"/>
    </source>
</evidence>
<dbReference type="PANTHER" id="PTHR33365:SF14">
    <property type="entry name" value="TAT PATHWAY SIGNAL SEQUENCE"/>
    <property type="match status" value="1"/>
</dbReference>
<protein>
    <recommendedName>
        <fullName evidence="5">Cyclochlorotine biosynthesis protein O</fullName>
    </recommendedName>
</protein>
<dbReference type="Proteomes" id="UP000799539">
    <property type="component" value="Unassembled WGS sequence"/>
</dbReference>
<sequence length="294" mass="35212">MSTSFLTSLFVRPSLKQQMQNLEWYSPLWKDTDMHLDHVKIDGDFWWNESNIWRQDPSPEVDAAWSKLHGGGHNRVFVSKEDWIKSGFDTEKGAKWIGDPTGNTYIAEVNILHVMHCVNLMRQAAFLDYYWYVRPIDPSYWTHYYHCLDIVRQEIMCSASLDLAPMYWTDYMASATIEWSIDRKCRRWDDIFDFLEKHEMSDEDVHRQATEMLRPDDAPYLETSEWGWNNTRAWYEWRRLDREKDFEYVEMGDWGRTHRDGMPKVKPNPKWRDPKLGPAQLGPWPKHQQHSVAE</sequence>
<proteinExistence type="inferred from homology"/>
<dbReference type="GO" id="GO:0043386">
    <property type="term" value="P:mycotoxin biosynthetic process"/>
    <property type="evidence" value="ECO:0007669"/>
    <property type="project" value="InterPro"/>
</dbReference>
<dbReference type="Pfam" id="PF11807">
    <property type="entry name" value="UstYa"/>
    <property type="match status" value="1"/>
</dbReference>
<accession>A0A6A6FLH9</accession>
<dbReference type="AlphaFoldDB" id="A0A6A6FLH9"/>
<dbReference type="InterPro" id="IPR021765">
    <property type="entry name" value="UstYa-like"/>
</dbReference>
<dbReference type="EMBL" id="ML992668">
    <property type="protein sequence ID" value="KAF2214231.1"/>
    <property type="molecule type" value="Genomic_DNA"/>
</dbReference>
<keyword evidence="4" id="KW-1185">Reference proteome</keyword>
<gene>
    <name evidence="3" type="ORF">CERZMDRAFT_95509</name>
</gene>
<name>A0A6A6FLH9_9PEZI</name>
<reference evidence="3" key="1">
    <citation type="journal article" date="2020" name="Stud. Mycol.">
        <title>101 Dothideomycetes genomes: a test case for predicting lifestyles and emergence of pathogens.</title>
        <authorList>
            <person name="Haridas S."/>
            <person name="Albert R."/>
            <person name="Binder M."/>
            <person name="Bloem J."/>
            <person name="Labutti K."/>
            <person name="Salamov A."/>
            <person name="Andreopoulos B."/>
            <person name="Baker S."/>
            <person name="Barry K."/>
            <person name="Bills G."/>
            <person name="Bluhm B."/>
            <person name="Cannon C."/>
            <person name="Castanera R."/>
            <person name="Culley D."/>
            <person name="Daum C."/>
            <person name="Ezra D."/>
            <person name="Gonzalez J."/>
            <person name="Henrissat B."/>
            <person name="Kuo A."/>
            <person name="Liang C."/>
            <person name="Lipzen A."/>
            <person name="Lutzoni F."/>
            <person name="Magnuson J."/>
            <person name="Mondo S."/>
            <person name="Nolan M."/>
            <person name="Ohm R."/>
            <person name="Pangilinan J."/>
            <person name="Park H.-J."/>
            <person name="Ramirez L."/>
            <person name="Alfaro M."/>
            <person name="Sun H."/>
            <person name="Tritt A."/>
            <person name="Yoshinaga Y."/>
            <person name="Zwiers L.-H."/>
            <person name="Turgeon B."/>
            <person name="Goodwin S."/>
            <person name="Spatafora J."/>
            <person name="Crous P."/>
            <person name="Grigoriev I."/>
        </authorList>
    </citation>
    <scope>NUCLEOTIDE SEQUENCE</scope>
    <source>
        <strain evidence="3">SCOH1-5</strain>
    </source>
</reference>
<comment type="similarity">
    <text evidence="1">Belongs to the ustYa family.</text>
</comment>
<dbReference type="OrthoDB" id="3687641at2759"/>
<evidence type="ECO:0000313" key="4">
    <source>
        <dbReference type="Proteomes" id="UP000799539"/>
    </source>
</evidence>
<feature type="region of interest" description="Disordered" evidence="2">
    <location>
        <begin position="258"/>
        <end position="294"/>
    </location>
</feature>
<evidence type="ECO:0000313" key="3">
    <source>
        <dbReference type="EMBL" id="KAF2214231.1"/>
    </source>
</evidence>
<evidence type="ECO:0000256" key="1">
    <source>
        <dbReference type="ARBA" id="ARBA00035112"/>
    </source>
</evidence>
<dbReference type="PANTHER" id="PTHR33365">
    <property type="entry name" value="YALI0B05434P"/>
    <property type="match status" value="1"/>
</dbReference>